<dbReference type="InterPro" id="IPR036258">
    <property type="entry name" value="Apyrase_sf"/>
</dbReference>
<feature type="non-terminal residue" evidence="8">
    <location>
        <position position="1"/>
    </location>
</feature>
<protein>
    <submittedName>
        <fullName evidence="8">Apyrase</fullName>
    </submittedName>
</protein>
<feature type="binding site" evidence="6">
    <location>
        <position position="237"/>
    </location>
    <ligand>
        <name>Ca(2+)</name>
        <dbReference type="ChEBI" id="CHEBI:29108"/>
    </ligand>
</feature>
<dbReference type="AlphaFoldDB" id="A0A2C6KRT7"/>
<comment type="caution">
    <text evidence="8">The sequence shown here is derived from an EMBL/GenBank/DDBJ whole genome shotgun (WGS) entry which is preliminary data.</text>
</comment>
<dbReference type="GeneID" id="94430558"/>
<reference evidence="8 9" key="1">
    <citation type="journal article" date="2017" name="Int. J. Parasitol.">
        <title>The genome of the protozoan parasite Cystoisospora suis and a reverse vaccinology approach to identify vaccine candidates.</title>
        <authorList>
            <person name="Palmieri N."/>
            <person name="Shrestha A."/>
            <person name="Ruttkowski B."/>
            <person name="Beck T."/>
            <person name="Vogl C."/>
            <person name="Tomley F."/>
            <person name="Blake D.P."/>
            <person name="Joachim A."/>
        </authorList>
    </citation>
    <scope>NUCLEOTIDE SEQUENCE [LARGE SCALE GENOMIC DNA]</scope>
    <source>
        <strain evidence="8 9">Wien I</strain>
    </source>
</reference>
<dbReference type="InterPro" id="IPR009283">
    <property type="entry name" value="Apyrase"/>
</dbReference>
<proteinExistence type="inferred from homology"/>
<dbReference type="VEuPathDB" id="ToxoDB:CSUI_007197"/>
<evidence type="ECO:0000256" key="4">
    <source>
        <dbReference type="ARBA" id="ARBA00022837"/>
    </source>
</evidence>
<dbReference type="Pfam" id="PF06079">
    <property type="entry name" value="Apyrase"/>
    <property type="match status" value="1"/>
</dbReference>
<feature type="compositionally biased region" description="Low complexity" evidence="7">
    <location>
        <begin position="14"/>
        <end position="28"/>
    </location>
</feature>
<feature type="binding site" evidence="6">
    <location>
        <position position="236"/>
    </location>
    <ligand>
        <name>Ca(2+)</name>
        <dbReference type="ChEBI" id="CHEBI:29108"/>
    </ligand>
</feature>
<dbReference type="PANTHER" id="PTHR13023:SF3">
    <property type="entry name" value="SOLUBLE CALCIUM-ACTIVATED NUCLEOTIDASE 1"/>
    <property type="match status" value="1"/>
</dbReference>
<keyword evidence="3" id="KW-0378">Hydrolase</keyword>
<evidence type="ECO:0000313" key="8">
    <source>
        <dbReference type="EMBL" id="PHJ18976.1"/>
    </source>
</evidence>
<evidence type="ECO:0000313" key="9">
    <source>
        <dbReference type="Proteomes" id="UP000221165"/>
    </source>
</evidence>
<comment type="cofactor">
    <cofactor evidence="1 6">
        <name>Ca(2+)</name>
        <dbReference type="ChEBI" id="CHEBI:29108"/>
    </cofactor>
</comment>
<dbReference type="PANTHER" id="PTHR13023">
    <property type="entry name" value="APYRASE"/>
    <property type="match status" value="1"/>
</dbReference>
<dbReference type="GO" id="GO:0005509">
    <property type="term" value="F:calcium ion binding"/>
    <property type="evidence" value="ECO:0007669"/>
    <property type="project" value="InterPro"/>
</dbReference>
<dbReference type="GO" id="GO:0045134">
    <property type="term" value="F:UDP phosphatase activity"/>
    <property type="evidence" value="ECO:0007669"/>
    <property type="project" value="TreeGrafter"/>
</dbReference>
<evidence type="ECO:0000256" key="6">
    <source>
        <dbReference type="PIRSR" id="PIRSR609283-1"/>
    </source>
</evidence>
<feature type="compositionally biased region" description="Acidic residues" evidence="7">
    <location>
        <begin position="67"/>
        <end position="76"/>
    </location>
</feature>
<sequence length="342" mass="38028">YLHLYVSPFSFSSLFHSSSPSSSSSSISKIDQDKKKTSTVTTIVKYTGNSPLLRGVHVGSSSSSLSEEGEQGEEEERLSSSSKVGRKKESSGALSLSSSSSSLHSPYDPTCSSPSSSSYPCSFLLIADLDGNSRVESPFLSSSDLLFKSYILKAKLYVHPTSRVSPSSHSPQSSPSPSFFLSSDYHIEFEEIKETDGYRQEDQEKQEKDTSSSPPPVYHQILYGKHNEGGRGLELSELIYFNRELLTFDDRTGIVYKLSLQTKKLIAKYLLVEGDGVSSSKGMKIEWATVKDDLLYVGSFGKEFTDSSGEIVHYHNVWIAVIDRQGQITRQDWAEPYRRIRE</sequence>
<feature type="compositionally biased region" description="Basic and acidic residues" evidence="7">
    <location>
        <begin position="192"/>
        <end position="210"/>
    </location>
</feature>
<dbReference type="Gene3D" id="2.120.10.100">
    <property type="entry name" value="Apyrase"/>
    <property type="match status" value="1"/>
</dbReference>
<organism evidence="8 9">
    <name type="scientific">Cystoisospora suis</name>
    <dbReference type="NCBI Taxonomy" id="483139"/>
    <lineage>
        <taxon>Eukaryota</taxon>
        <taxon>Sar</taxon>
        <taxon>Alveolata</taxon>
        <taxon>Apicomplexa</taxon>
        <taxon>Conoidasida</taxon>
        <taxon>Coccidia</taxon>
        <taxon>Eucoccidiorida</taxon>
        <taxon>Eimeriorina</taxon>
        <taxon>Sarcocystidae</taxon>
        <taxon>Cystoisospora</taxon>
    </lineage>
</organism>
<feature type="region of interest" description="Disordered" evidence="7">
    <location>
        <begin position="192"/>
        <end position="219"/>
    </location>
</feature>
<dbReference type="OrthoDB" id="333178at2759"/>
<evidence type="ECO:0000256" key="3">
    <source>
        <dbReference type="ARBA" id="ARBA00022801"/>
    </source>
</evidence>
<evidence type="ECO:0000256" key="7">
    <source>
        <dbReference type="SAM" id="MobiDB-lite"/>
    </source>
</evidence>
<dbReference type="RefSeq" id="XP_067920678.1">
    <property type="nucleotide sequence ID" value="XM_068067347.1"/>
</dbReference>
<feature type="region of interest" description="Disordered" evidence="7">
    <location>
        <begin position="14"/>
        <end position="39"/>
    </location>
</feature>
<dbReference type="GO" id="GO:0004382">
    <property type="term" value="F:GDP phosphatase activity"/>
    <property type="evidence" value="ECO:0007669"/>
    <property type="project" value="TreeGrafter"/>
</dbReference>
<feature type="compositionally biased region" description="Low complexity" evidence="7">
    <location>
        <begin position="91"/>
        <end position="118"/>
    </location>
</feature>
<feature type="region of interest" description="Disordered" evidence="7">
    <location>
        <begin position="51"/>
        <end position="118"/>
    </location>
</feature>
<dbReference type="GO" id="GO:0030166">
    <property type="term" value="P:proteoglycan biosynthetic process"/>
    <property type="evidence" value="ECO:0007669"/>
    <property type="project" value="TreeGrafter"/>
</dbReference>
<comment type="similarity">
    <text evidence="5">Belongs to the apyrase family.</text>
</comment>
<gene>
    <name evidence="8" type="ORF">CSUI_007197</name>
</gene>
<evidence type="ECO:0000256" key="5">
    <source>
        <dbReference type="ARBA" id="ARBA00025738"/>
    </source>
</evidence>
<keyword evidence="4 6" id="KW-0106">Calcium</keyword>
<accession>A0A2C6KRT7</accession>
<evidence type="ECO:0000256" key="1">
    <source>
        <dbReference type="ARBA" id="ARBA00001913"/>
    </source>
</evidence>
<name>A0A2C6KRT7_9APIC</name>
<dbReference type="SUPFAM" id="SSF101887">
    <property type="entry name" value="Apyrase"/>
    <property type="match status" value="1"/>
</dbReference>
<keyword evidence="2 6" id="KW-0479">Metal-binding</keyword>
<keyword evidence="9" id="KW-1185">Reference proteome</keyword>
<dbReference type="EMBL" id="MIGC01003739">
    <property type="protein sequence ID" value="PHJ18976.1"/>
    <property type="molecule type" value="Genomic_DNA"/>
</dbReference>
<dbReference type="Proteomes" id="UP000221165">
    <property type="component" value="Unassembled WGS sequence"/>
</dbReference>
<evidence type="ECO:0000256" key="2">
    <source>
        <dbReference type="ARBA" id="ARBA00022723"/>
    </source>
</evidence>
<feature type="binding site" evidence="6">
    <location>
        <position position="286"/>
    </location>
    <ligand>
        <name>Ca(2+)</name>
        <dbReference type="ChEBI" id="CHEBI:29108"/>
    </ligand>
</feature>